<dbReference type="InParanoid" id="A0A0C3B0N8"/>
<dbReference type="Gene3D" id="3.30.420.10">
    <property type="entry name" value="Ribonuclease H-like superfamily/Ribonuclease H"/>
    <property type="match status" value="1"/>
</dbReference>
<name>A0A0C3B0N8_PILCF</name>
<dbReference type="EMBL" id="KN833007">
    <property type="protein sequence ID" value="KIM79798.1"/>
    <property type="molecule type" value="Genomic_DNA"/>
</dbReference>
<accession>A0A0C3B0N8</accession>
<feature type="region of interest" description="Disordered" evidence="1">
    <location>
        <begin position="39"/>
        <end position="65"/>
    </location>
</feature>
<dbReference type="InterPro" id="IPR004875">
    <property type="entry name" value="DDE_SF_endonuclease_dom"/>
</dbReference>
<dbReference type="Pfam" id="PF03184">
    <property type="entry name" value="DDE_1"/>
    <property type="match status" value="1"/>
</dbReference>
<evidence type="ECO:0000313" key="3">
    <source>
        <dbReference type="EMBL" id="KIM79798.1"/>
    </source>
</evidence>
<evidence type="ECO:0000313" key="4">
    <source>
        <dbReference type="Proteomes" id="UP000054166"/>
    </source>
</evidence>
<dbReference type="OrthoDB" id="2917041at2759"/>
<evidence type="ECO:0000256" key="1">
    <source>
        <dbReference type="SAM" id="MobiDB-lite"/>
    </source>
</evidence>
<sequence length="268" mass="29929">MQRAQALNPEAVKHWFDLVEELVVNTGIKKEDIYGMDESGFPPADQGKSKVVGARGTKTQHKQGGADRENVTAIVTICADGTSLRPTIIFKGQGFTDICHSPKGWTDAEIAMEWMVKDFDAQTRDKAEGRTRVLLLDGHSSHYTPELLEYARDQNIMILGYPPHCTHALQGLDVVCFARMKEAWKQVINEFETLHRAQVTKGDFTSLFGRAYRRAFTKETIEAAFKATGVYPFDRTVITAKQMKPSEATSVKGQFAVAWTSPVRAIMT</sequence>
<reference evidence="3 4" key="1">
    <citation type="submission" date="2014-04" db="EMBL/GenBank/DDBJ databases">
        <authorList>
            <consortium name="DOE Joint Genome Institute"/>
            <person name="Kuo A."/>
            <person name="Tarkka M."/>
            <person name="Buscot F."/>
            <person name="Kohler A."/>
            <person name="Nagy L.G."/>
            <person name="Floudas D."/>
            <person name="Copeland A."/>
            <person name="Barry K.W."/>
            <person name="Cichocki N."/>
            <person name="Veneault-Fourrey C."/>
            <person name="LaButti K."/>
            <person name="Lindquist E.A."/>
            <person name="Lipzen A."/>
            <person name="Lundell T."/>
            <person name="Morin E."/>
            <person name="Murat C."/>
            <person name="Sun H."/>
            <person name="Tunlid A."/>
            <person name="Henrissat B."/>
            <person name="Grigoriev I.V."/>
            <person name="Hibbett D.S."/>
            <person name="Martin F."/>
            <person name="Nordberg H.P."/>
            <person name="Cantor M.N."/>
            <person name="Hua S.X."/>
        </authorList>
    </citation>
    <scope>NUCLEOTIDE SEQUENCE [LARGE SCALE GENOMIC DNA]</scope>
    <source>
        <strain evidence="3 4">F 1598</strain>
    </source>
</reference>
<proteinExistence type="predicted"/>
<organism evidence="3 4">
    <name type="scientific">Piloderma croceum (strain F 1598)</name>
    <dbReference type="NCBI Taxonomy" id="765440"/>
    <lineage>
        <taxon>Eukaryota</taxon>
        <taxon>Fungi</taxon>
        <taxon>Dikarya</taxon>
        <taxon>Basidiomycota</taxon>
        <taxon>Agaricomycotina</taxon>
        <taxon>Agaricomycetes</taxon>
        <taxon>Agaricomycetidae</taxon>
        <taxon>Atheliales</taxon>
        <taxon>Atheliaceae</taxon>
        <taxon>Piloderma</taxon>
    </lineage>
</organism>
<feature type="non-terminal residue" evidence="3">
    <location>
        <position position="268"/>
    </location>
</feature>
<dbReference type="InterPro" id="IPR036397">
    <property type="entry name" value="RNaseH_sf"/>
</dbReference>
<reference evidence="4" key="2">
    <citation type="submission" date="2015-01" db="EMBL/GenBank/DDBJ databases">
        <title>Evolutionary Origins and Diversification of the Mycorrhizal Mutualists.</title>
        <authorList>
            <consortium name="DOE Joint Genome Institute"/>
            <consortium name="Mycorrhizal Genomics Consortium"/>
            <person name="Kohler A."/>
            <person name="Kuo A."/>
            <person name="Nagy L.G."/>
            <person name="Floudas D."/>
            <person name="Copeland A."/>
            <person name="Barry K.W."/>
            <person name="Cichocki N."/>
            <person name="Veneault-Fourrey C."/>
            <person name="LaButti K."/>
            <person name="Lindquist E.A."/>
            <person name="Lipzen A."/>
            <person name="Lundell T."/>
            <person name="Morin E."/>
            <person name="Murat C."/>
            <person name="Riley R."/>
            <person name="Ohm R."/>
            <person name="Sun H."/>
            <person name="Tunlid A."/>
            <person name="Henrissat B."/>
            <person name="Grigoriev I.V."/>
            <person name="Hibbett D.S."/>
            <person name="Martin F."/>
        </authorList>
    </citation>
    <scope>NUCLEOTIDE SEQUENCE [LARGE SCALE GENOMIC DNA]</scope>
    <source>
        <strain evidence="4">F 1598</strain>
    </source>
</reference>
<keyword evidence="4" id="KW-1185">Reference proteome</keyword>
<feature type="domain" description="DDE-1" evidence="2">
    <location>
        <begin position="72"/>
        <end position="225"/>
    </location>
</feature>
<dbReference type="AlphaFoldDB" id="A0A0C3B0N8"/>
<evidence type="ECO:0000259" key="2">
    <source>
        <dbReference type="Pfam" id="PF03184"/>
    </source>
</evidence>
<dbReference type="HOGENOM" id="CLU_013929_2_2_1"/>
<dbReference type="Proteomes" id="UP000054166">
    <property type="component" value="Unassembled WGS sequence"/>
</dbReference>
<dbReference type="GO" id="GO:0003677">
    <property type="term" value="F:DNA binding"/>
    <property type="evidence" value="ECO:0007669"/>
    <property type="project" value="TreeGrafter"/>
</dbReference>
<dbReference type="InterPro" id="IPR050863">
    <property type="entry name" value="CenT-Element_Derived"/>
</dbReference>
<dbReference type="PANTHER" id="PTHR19303">
    <property type="entry name" value="TRANSPOSON"/>
    <property type="match status" value="1"/>
</dbReference>
<protein>
    <recommendedName>
        <fullName evidence="2">DDE-1 domain-containing protein</fullName>
    </recommendedName>
</protein>
<dbReference type="PANTHER" id="PTHR19303:SF74">
    <property type="entry name" value="POGO TRANSPOSABLE ELEMENT WITH KRAB DOMAIN"/>
    <property type="match status" value="1"/>
</dbReference>
<gene>
    <name evidence="3" type="ORF">PILCRDRAFT_73726</name>
</gene>
<dbReference type="GO" id="GO:0005634">
    <property type="term" value="C:nucleus"/>
    <property type="evidence" value="ECO:0007669"/>
    <property type="project" value="TreeGrafter"/>
</dbReference>